<dbReference type="RefSeq" id="WP_114001826.1">
    <property type="nucleotide sequence ID" value="NZ_PSQG01000005.1"/>
</dbReference>
<proteinExistence type="predicted"/>
<dbReference type="Gene3D" id="1.10.275.10">
    <property type="entry name" value="Fumarase/aspartase (N-terminal domain)"/>
    <property type="match status" value="1"/>
</dbReference>
<dbReference type="PANTHER" id="PTHR42696">
    <property type="entry name" value="ASPARTATE AMMONIA-LYASE"/>
    <property type="match status" value="1"/>
</dbReference>
<dbReference type="Pfam" id="PF00206">
    <property type="entry name" value="Lyase_1"/>
    <property type="match status" value="1"/>
</dbReference>
<dbReference type="Pfam" id="PF10415">
    <property type="entry name" value="FumaraseC_C"/>
    <property type="match status" value="1"/>
</dbReference>
<feature type="domain" description="Fumarate lyase N-terminal" evidence="5">
    <location>
        <begin position="13"/>
        <end position="342"/>
    </location>
</feature>
<reference evidence="7 8" key="1">
    <citation type="submission" date="2018-02" db="EMBL/GenBank/DDBJ databases">
        <title>Complete genome sequencing of Faecalibacterium prausnitzii strains isolated from the human gut.</title>
        <authorList>
            <person name="Fitzgerald B.C."/>
            <person name="Shkoporov A.N."/>
            <person name="Ross P.R."/>
            <person name="Hill C."/>
        </authorList>
    </citation>
    <scope>NUCLEOTIDE SEQUENCE [LARGE SCALE GENOMIC DNA]</scope>
    <source>
        <strain evidence="7 8">APC942/31-1</strain>
    </source>
</reference>
<dbReference type="PROSITE" id="PS00163">
    <property type="entry name" value="FUMARATE_LYASES"/>
    <property type="match status" value="1"/>
</dbReference>
<keyword evidence="3" id="KW-0028">Amino-acid biosynthesis</keyword>
<feature type="domain" description="Fumarase C C-terminal" evidence="6">
    <location>
        <begin position="408"/>
        <end position="460"/>
    </location>
</feature>
<name>A0A367G5U3_9FIRM</name>
<evidence type="ECO:0000259" key="6">
    <source>
        <dbReference type="Pfam" id="PF10415"/>
    </source>
</evidence>
<dbReference type="GO" id="GO:0008652">
    <property type="term" value="P:amino acid biosynthetic process"/>
    <property type="evidence" value="ECO:0007669"/>
    <property type="project" value="UniProtKB-KW"/>
</dbReference>
<dbReference type="InterPro" id="IPR018951">
    <property type="entry name" value="Fumarase_C_C"/>
</dbReference>
<dbReference type="NCBIfam" id="NF008909">
    <property type="entry name" value="PRK12273.1"/>
    <property type="match status" value="1"/>
</dbReference>
<dbReference type="FunFam" id="1.20.200.10:FF:000001">
    <property type="entry name" value="Fumarate hydratase, mitochondrial"/>
    <property type="match status" value="1"/>
</dbReference>
<dbReference type="InterPro" id="IPR051546">
    <property type="entry name" value="Aspartate_Ammonia-Lyase"/>
</dbReference>
<evidence type="ECO:0000313" key="8">
    <source>
        <dbReference type="Proteomes" id="UP000253208"/>
    </source>
</evidence>
<sequence>MTTETRLEADSIGTMEVPAEAYYGVQALRAKQNFPITGTKLHPVFIRNLAQIKKAAAITNNNAGLLPEDKADAIVRACDEVIAGKLAEEFIVDAIQGGAGTSANMNMNEVIANRSGEILGCPKGSYKMVHPNDHVNMAQSTNDVIPTAGKLTVLDLLAPLEKALVRLEKELAKKAEEFDDVITMGRTQLQDAVPIRLGQVFHGYASMVSRDRKRIEKAHREMYTVNLGGTAVGTAINVSDSYFYKIVPNLEKLTGYPLKQAEDLFDATENLDGFVAVSGVVKTCAVDLSKMCNDLRLMSSGPKTGFGEINLPAKQNGSSIMPGKVNPVIPEVVSQVAFHIVGHDTTITMAAEAGQLELNAFEPVVFCNLFESITTLEKAVDTLIVNCITGITANRKHCKDLMESSAGIATALCPHIGYKASATIAKTAVKTGKSVRELVLEQGIMTEKELEEVLDPYLMTEVGEERKEDEARRKAC</sequence>
<evidence type="ECO:0000256" key="2">
    <source>
        <dbReference type="ARBA" id="ARBA00012992"/>
    </source>
</evidence>
<evidence type="ECO:0000256" key="1">
    <source>
        <dbReference type="ARBA" id="ARBA00001494"/>
    </source>
</evidence>
<dbReference type="EMBL" id="PSQG01000005">
    <property type="protein sequence ID" value="RCH45249.1"/>
    <property type="molecule type" value="Genomic_DNA"/>
</dbReference>
<dbReference type="FunFam" id="1.10.40.30:FF:000002">
    <property type="entry name" value="Fumarate hydratase class II"/>
    <property type="match status" value="1"/>
</dbReference>
<dbReference type="InterPro" id="IPR024083">
    <property type="entry name" value="Fumarase/histidase_N"/>
</dbReference>
<evidence type="ECO:0000256" key="4">
    <source>
        <dbReference type="ARBA" id="ARBA00023239"/>
    </source>
</evidence>
<comment type="caution">
    <text evidence="7">The sequence shown here is derived from an EMBL/GenBank/DDBJ whole genome shotgun (WGS) entry which is preliminary data.</text>
</comment>
<dbReference type="CDD" id="cd01357">
    <property type="entry name" value="Aspartase"/>
    <property type="match status" value="1"/>
</dbReference>
<comment type="catalytic activity">
    <reaction evidence="1">
        <text>L-aspartate = fumarate + NH4(+)</text>
        <dbReference type="Rhea" id="RHEA:16601"/>
        <dbReference type="ChEBI" id="CHEBI:28938"/>
        <dbReference type="ChEBI" id="CHEBI:29806"/>
        <dbReference type="ChEBI" id="CHEBI:29991"/>
        <dbReference type="EC" id="4.3.1.1"/>
    </reaction>
</comment>
<evidence type="ECO:0000313" key="7">
    <source>
        <dbReference type="EMBL" id="RCH45249.1"/>
    </source>
</evidence>
<dbReference type="EC" id="4.3.1.1" evidence="2"/>
<dbReference type="PANTHER" id="PTHR42696:SF2">
    <property type="entry name" value="ASPARTATE AMMONIA-LYASE"/>
    <property type="match status" value="1"/>
</dbReference>
<dbReference type="PRINTS" id="PR00149">
    <property type="entry name" value="FUMRATELYASE"/>
</dbReference>
<dbReference type="InterPro" id="IPR008948">
    <property type="entry name" value="L-Aspartase-like"/>
</dbReference>
<dbReference type="Gene3D" id="1.10.40.30">
    <property type="entry name" value="Fumarase/aspartase (C-terminal domain)"/>
    <property type="match status" value="1"/>
</dbReference>
<accession>A0A367G5U3</accession>
<gene>
    <name evidence="7" type="primary">aspA</name>
    <name evidence="7" type="ORF">C4886_04910</name>
</gene>
<dbReference type="InterPro" id="IPR000362">
    <property type="entry name" value="Fumarate_lyase_fam"/>
</dbReference>
<dbReference type="SUPFAM" id="SSF48557">
    <property type="entry name" value="L-aspartase-like"/>
    <property type="match status" value="1"/>
</dbReference>
<dbReference type="InterPro" id="IPR020557">
    <property type="entry name" value="Fumarate_lyase_CS"/>
</dbReference>
<evidence type="ECO:0000256" key="3">
    <source>
        <dbReference type="ARBA" id="ARBA00022605"/>
    </source>
</evidence>
<dbReference type="GO" id="GO:0008797">
    <property type="term" value="F:aspartate ammonia-lyase activity"/>
    <property type="evidence" value="ECO:0007669"/>
    <property type="project" value="UniProtKB-EC"/>
</dbReference>
<dbReference type="GO" id="GO:0006531">
    <property type="term" value="P:aspartate metabolic process"/>
    <property type="evidence" value="ECO:0007669"/>
    <property type="project" value="TreeGrafter"/>
</dbReference>
<dbReference type="GO" id="GO:0006099">
    <property type="term" value="P:tricarboxylic acid cycle"/>
    <property type="evidence" value="ECO:0007669"/>
    <property type="project" value="InterPro"/>
</dbReference>
<organism evidence="7 8">
    <name type="scientific">Blautia obeum</name>
    <dbReference type="NCBI Taxonomy" id="40520"/>
    <lineage>
        <taxon>Bacteria</taxon>
        <taxon>Bacillati</taxon>
        <taxon>Bacillota</taxon>
        <taxon>Clostridia</taxon>
        <taxon>Lachnospirales</taxon>
        <taxon>Lachnospiraceae</taxon>
        <taxon>Blautia</taxon>
    </lineage>
</organism>
<protein>
    <recommendedName>
        <fullName evidence="2">aspartate ammonia-lyase</fullName>
        <ecNumber evidence="2">4.3.1.1</ecNumber>
    </recommendedName>
</protein>
<dbReference type="InterPro" id="IPR022761">
    <property type="entry name" value="Fumarate_lyase_N"/>
</dbReference>
<keyword evidence="4 7" id="KW-0456">Lyase</keyword>
<dbReference type="Gene3D" id="1.20.200.10">
    <property type="entry name" value="Fumarase/aspartase (Central domain)"/>
    <property type="match status" value="1"/>
</dbReference>
<dbReference type="Proteomes" id="UP000253208">
    <property type="component" value="Unassembled WGS sequence"/>
</dbReference>
<dbReference type="PRINTS" id="PR00145">
    <property type="entry name" value="ARGSUCLYASE"/>
</dbReference>
<evidence type="ECO:0000259" key="5">
    <source>
        <dbReference type="Pfam" id="PF00206"/>
    </source>
</evidence>
<dbReference type="AlphaFoldDB" id="A0A367G5U3"/>
<dbReference type="FunFam" id="1.10.275.10:FF:000001">
    <property type="entry name" value="Fumarate hydratase, mitochondrial"/>
    <property type="match status" value="1"/>
</dbReference>
<dbReference type="GO" id="GO:0005829">
    <property type="term" value="C:cytosol"/>
    <property type="evidence" value="ECO:0007669"/>
    <property type="project" value="TreeGrafter"/>
</dbReference>